<evidence type="ECO:0000256" key="1">
    <source>
        <dbReference type="ARBA" id="ARBA00022741"/>
    </source>
</evidence>
<dbReference type="Proteomes" id="UP001230188">
    <property type="component" value="Unassembled WGS sequence"/>
</dbReference>
<organism evidence="6 7">
    <name type="scientific">Chrysophaeum taylorii</name>
    <dbReference type="NCBI Taxonomy" id="2483200"/>
    <lineage>
        <taxon>Eukaryota</taxon>
        <taxon>Sar</taxon>
        <taxon>Stramenopiles</taxon>
        <taxon>Ochrophyta</taxon>
        <taxon>Pelagophyceae</taxon>
        <taxon>Pelagomonadales</taxon>
        <taxon>Pelagomonadaceae</taxon>
        <taxon>Chrysophaeum</taxon>
    </lineage>
</organism>
<feature type="binding site" evidence="3">
    <location>
        <position position="50"/>
    </location>
    <ligand>
        <name>ATP</name>
        <dbReference type="ChEBI" id="CHEBI:30616"/>
    </ligand>
</feature>
<dbReference type="PROSITE" id="PS00108">
    <property type="entry name" value="PROTEIN_KINASE_ST"/>
    <property type="match status" value="1"/>
</dbReference>
<dbReference type="InterPro" id="IPR011009">
    <property type="entry name" value="Kinase-like_dom_sf"/>
</dbReference>
<gene>
    <name evidence="6" type="ORF">CTAYLR_006245</name>
</gene>
<dbReference type="GO" id="GO:0004674">
    <property type="term" value="F:protein serine/threonine kinase activity"/>
    <property type="evidence" value="ECO:0007669"/>
    <property type="project" value="UniProtKB-KW"/>
</dbReference>
<dbReference type="EMBL" id="JAQMWT010000238">
    <property type="protein sequence ID" value="KAJ8607024.1"/>
    <property type="molecule type" value="Genomic_DNA"/>
</dbReference>
<dbReference type="SMART" id="SM00220">
    <property type="entry name" value="S_TKc"/>
    <property type="match status" value="1"/>
</dbReference>
<keyword evidence="7" id="KW-1185">Reference proteome</keyword>
<dbReference type="InterPro" id="IPR008271">
    <property type="entry name" value="Ser/Thr_kinase_AS"/>
</dbReference>
<keyword evidence="2 3" id="KW-0067">ATP-binding</keyword>
<dbReference type="InterPro" id="IPR017441">
    <property type="entry name" value="Protein_kinase_ATP_BS"/>
</dbReference>
<dbReference type="InterPro" id="IPR000719">
    <property type="entry name" value="Prot_kinase_dom"/>
</dbReference>
<accession>A0AAD7UHQ2</accession>
<dbReference type="Gene3D" id="1.10.510.10">
    <property type="entry name" value="Transferase(Phosphotransferase) domain 1"/>
    <property type="match status" value="1"/>
</dbReference>
<evidence type="ECO:0000256" key="3">
    <source>
        <dbReference type="PROSITE-ProRule" id="PRU10141"/>
    </source>
</evidence>
<proteinExistence type="inferred from homology"/>
<reference evidence="6" key="1">
    <citation type="submission" date="2023-01" db="EMBL/GenBank/DDBJ databases">
        <title>Metagenome sequencing of chrysophaentin producing Chrysophaeum taylorii.</title>
        <authorList>
            <person name="Davison J."/>
            <person name="Bewley C."/>
        </authorList>
    </citation>
    <scope>NUCLEOTIDE SEQUENCE</scope>
    <source>
        <strain evidence="6">NIES-1699</strain>
    </source>
</reference>
<evidence type="ECO:0000313" key="7">
    <source>
        <dbReference type="Proteomes" id="UP001230188"/>
    </source>
</evidence>
<dbReference type="PROSITE" id="PS50011">
    <property type="entry name" value="PROTEIN_KINASE_DOM"/>
    <property type="match status" value="1"/>
</dbReference>
<protein>
    <recommendedName>
        <fullName evidence="5">Protein kinase domain-containing protein</fullName>
    </recommendedName>
</protein>
<name>A0AAD7UHQ2_9STRA</name>
<keyword evidence="1 3" id="KW-0547">Nucleotide-binding</keyword>
<keyword evidence="4" id="KW-0418">Kinase</keyword>
<comment type="caution">
    <text evidence="6">The sequence shown here is derived from an EMBL/GenBank/DDBJ whole genome shotgun (WGS) entry which is preliminary data.</text>
</comment>
<dbReference type="GO" id="GO:0005524">
    <property type="term" value="F:ATP binding"/>
    <property type="evidence" value="ECO:0007669"/>
    <property type="project" value="UniProtKB-UniRule"/>
</dbReference>
<comment type="similarity">
    <text evidence="4">Belongs to the protein kinase superfamily.</text>
</comment>
<sequence>MNVGVEKDPFVRKYDVRQDYKLGRVLGKGSFAKVVLGTSLRDGSIERAVKIIDVKALSQNDVEALDLEIKTMRRVSHHNIVCLHEIYSFESSLVMVLELCKGGELFDRIVEKSHYGEHEARVAFAQMVEAIGHCHAKGVVHRDLKPENLLYADFQGPEAETLKLADFGLASLLSDRNALSTACGTPGYVSPEILTKRGYGKECDLWSLGVILYILLCGYPPFFDENNNNAAIFKLIKAGTYEFGSPYWDSVSQQAKDLVTRLLTVDPAKRISSDQVFEHPWMKTDEVANLHLPYFIDNMTKYNLRRKFRSTVLGKKKKKKKKKVVV</sequence>
<evidence type="ECO:0000259" key="5">
    <source>
        <dbReference type="PROSITE" id="PS50011"/>
    </source>
</evidence>
<dbReference type="SUPFAM" id="SSF56112">
    <property type="entry name" value="Protein kinase-like (PK-like)"/>
    <property type="match status" value="1"/>
</dbReference>
<dbReference type="PANTHER" id="PTHR24347">
    <property type="entry name" value="SERINE/THREONINE-PROTEIN KINASE"/>
    <property type="match status" value="1"/>
</dbReference>
<dbReference type="AlphaFoldDB" id="A0AAD7UHQ2"/>
<keyword evidence="4" id="KW-0723">Serine/threonine-protein kinase</keyword>
<feature type="domain" description="Protein kinase" evidence="5">
    <location>
        <begin position="20"/>
        <end position="282"/>
    </location>
</feature>
<evidence type="ECO:0000313" key="6">
    <source>
        <dbReference type="EMBL" id="KAJ8607024.1"/>
    </source>
</evidence>
<keyword evidence="4" id="KW-0808">Transferase</keyword>
<dbReference type="CDD" id="cd05117">
    <property type="entry name" value="STKc_CAMK"/>
    <property type="match status" value="1"/>
</dbReference>
<evidence type="ECO:0000256" key="2">
    <source>
        <dbReference type="ARBA" id="ARBA00022840"/>
    </source>
</evidence>
<dbReference type="Pfam" id="PF00069">
    <property type="entry name" value="Pkinase"/>
    <property type="match status" value="1"/>
</dbReference>
<dbReference type="PROSITE" id="PS00107">
    <property type="entry name" value="PROTEIN_KINASE_ATP"/>
    <property type="match status" value="1"/>
</dbReference>
<evidence type="ECO:0000256" key="4">
    <source>
        <dbReference type="RuleBase" id="RU000304"/>
    </source>
</evidence>
<dbReference type="FunFam" id="1.10.510.10:FF:000571">
    <property type="entry name" value="Maternal embryonic leucine zipper kinase"/>
    <property type="match status" value="1"/>
</dbReference>